<organism evidence="2 3">
    <name type="scientific">Chara braunii</name>
    <name type="common">Braun's stonewort</name>
    <dbReference type="NCBI Taxonomy" id="69332"/>
    <lineage>
        <taxon>Eukaryota</taxon>
        <taxon>Viridiplantae</taxon>
        <taxon>Streptophyta</taxon>
        <taxon>Charophyceae</taxon>
        <taxon>Charales</taxon>
        <taxon>Characeae</taxon>
        <taxon>Chara</taxon>
    </lineage>
</organism>
<evidence type="ECO:0000256" key="1">
    <source>
        <dbReference type="SAM" id="MobiDB-lite"/>
    </source>
</evidence>
<accession>A0A388KET4</accession>
<keyword evidence="3" id="KW-1185">Reference proteome</keyword>
<feature type="region of interest" description="Disordered" evidence="1">
    <location>
        <begin position="1"/>
        <end position="31"/>
    </location>
</feature>
<sequence length="92" mass="10444">MGRLHHRVLRIQDGKLVEPEQGSPRAGGETDPCEKYVEQVLNLALNEGQTLEKVKLEQSYAGPPETPAIRTMRQSQYLVLLTMEKSMKRNPK</sequence>
<reference evidence="2 3" key="1">
    <citation type="journal article" date="2018" name="Cell">
        <title>The Chara Genome: Secondary Complexity and Implications for Plant Terrestrialization.</title>
        <authorList>
            <person name="Nishiyama T."/>
            <person name="Sakayama H."/>
            <person name="Vries J.D."/>
            <person name="Buschmann H."/>
            <person name="Saint-Marcoux D."/>
            <person name="Ullrich K.K."/>
            <person name="Haas F.B."/>
            <person name="Vanderstraeten L."/>
            <person name="Becker D."/>
            <person name="Lang D."/>
            <person name="Vosolsobe S."/>
            <person name="Rombauts S."/>
            <person name="Wilhelmsson P.K.I."/>
            <person name="Janitza P."/>
            <person name="Kern R."/>
            <person name="Heyl A."/>
            <person name="Rumpler F."/>
            <person name="Villalobos L.I.A.C."/>
            <person name="Clay J.M."/>
            <person name="Skokan R."/>
            <person name="Toyoda A."/>
            <person name="Suzuki Y."/>
            <person name="Kagoshima H."/>
            <person name="Schijlen E."/>
            <person name="Tajeshwar N."/>
            <person name="Catarino B."/>
            <person name="Hetherington A.J."/>
            <person name="Saltykova A."/>
            <person name="Bonnot C."/>
            <person name="Breuninger H."/>
            <person name="Symeonidi A."/>
            <person name="Radhakrishnan G.V."/>
            <person name="Van Nieuwerburgh F."/>
            <person name="Deforce D."/>
            <person name="Chang C."/>
            <person name="Karol K.G."/>
            <person name="Hedrich R."/>
            <person name="Ulvskov P."/>
            <person name="Glockner G."/>
            <person name="Delwiche C.F."/>
            <person name="Petrasek J."/>
            <person name="Van de Peer Y."/>
            <person name="Friml J."/>
            <person name="Beilby M."/>
            <person name="Dolan L."/>
            <person name="Kohara Y."/>
            <person name="Sugano S."/>
            <person name="Fujiyama A."/>
            <person name="Delaux P.-M."/>
            <person name="Quint M."/>
            <person name="TheiBen G."/>
            <person name="Hagemann M."/>
            <person name="Harholt J."/>
            <person name="Dunand C."/>
            <person name="Zachgo S."/>
            <person name="Langdale J."/>
            <person name="Maumus F."/>
            <person name="Straeten D.V.D."/>
            <person name="Gould S.B."/>
            <person name="Rensing S.A."/>
        </authorList>
    </citation>
    <scope>NUCLEOTIDE SEQUENCE [LARGE SCALE GENOMIC DNA]</scope>
    <source>
        <strain evidence="2 3">S276</strain>
    </source>
</reference>
<dbReference type="AlphaFoldDB" id="A0A388KET4"/>
<proteinExistence type="predicted"/>
<dbReference type="Proteomes" id="UP000265515">
    <property type="component" value="Unassembled WGS sequence"/>
</dbReference>
<gene>
    <name evidence="2" type="ORF">CBR_g3109</name>
</gene>
<dbReference type="OrthoDB" id="1937598at2759"/>
<comment type="caution">
    <text evidence="2">The sequence shown here is derived from an EMBL/GenBank/DDBJ whole genome shotgun (WGS) entry which is preliminary data.</text>
</comment>
<protein>
    <submittedName>
        <fullName evidence="2">Uncharacterized protein</fullName>
    </submittedName>
</protein>
<dbReference type="Gramene" id="GBG68564">
    <property type="protein sequence ID" value="GBG68564"/>
    <property type="gene ID" value="CBR_g3109"/>
</dbReference>
<dbReference type="EMBL" id="BFEA01000102">
    <property type="protein sequence ID" value="GBG68564.1"/>
    <property type="molecule type" value="Genomic_DNA"/>
</dbReference>
<name>A0A388KET4_CHABU</name>
<evidence type="ECO:0000313" key="2">
    <source>
        <dbReference type="EMBL" id="GBG68564.1"/>
    </source>
</evidence>
<evidence type="ECO:0000313" key="3">
    <source>
        <dbReference type="Proteomes" id="UP000265515"/>
    </source>
</evidence>